<feature type="transmembrane region" description="Helical" evidence="7">
    <location>
        <begin position="103"/>
        <end position="122"/>
    </location>
</feature>
<evidence type="ECO:0000256" key="4">
    <source>
        <dbReference type="ARBA" id="ARBA00022692"/>
    </source>
</evidence>
<dbReference type="GO" id="GO:0042907">
    <property type="term" value="F:xanthine transmembrane transporter activity"/>
    <property type="evidence" value="ECO:0007669"/>
    <property type="project" value="TreeGrafter"/>
</dbReference>
<keyword evidence="9" id="KW-1185">Reference proteome</keyword>
<dbReference type="PANTHER" id="PTHR42810">
    <property type="entry name" value="PURINE PERMEASE C1399.01C-RELATED"/>
    <property type="match status" value="1"/>
</dbReference>
<comment type="subcellular location">
    <subcellularLocation>
        <location evidence="1">Membrane</location>
        <topology evidence="1">Multi-pass membrane protein</topology>
    </subcellularLocation>
</comment>
<feature type="transmembrane region" description="Helical" evidence="7">
    <location>
        <begin position="176"/>
        <end position="195"/>
    </location>
</feature>
<dbReference type="PROSITE" id="PS01116">
    <property type="entry name" value="XANTH_URACIL_PERMASE"/>
    <property type="match status" value="1"/>
</dbReference>
<dbReference type="STRING" id="1619234.SAMN05421730_100232"/>
<dbReference type="InterPro" id="IPR006042">
    <property type="entry name" value="Xan_ur_permease"/>
</dbReference>
<organism evidence="8 9">
    <name type="scientific">Anaerobium acetethylicum</name>
    <dbReference type="NCBI Taxonomy" id="1619234"/>
    <lineage>
        <taxon>Bacteria</taxon>
        <taxon>Bacillati</taxon>
        <taxon>Bacillota</taxon>
        <taxon>Clostridia</taxon>
        <taxon>Lachnospirales</taxon>
        <taxon>Lachnospiraceae</taxon>
        <taxon>Anaerobium</taxon>
    </lineage>
</organism>
<proteinExistence type="inferred from homology"/>
<evidence type="ECO:0000256" key="5">
    <source>
        <dbReference type="ARBA" id="ARBA00022989"/>
    </source>
</evidence>
<evidence type="ECO:0000256" key="7">
    <source>
        <dbReference type="SAM" id="Phobius"/>
    </source>
</evidence>
<evidence type="ECO:0000256" key="6">
    <source>
        <dbReference type="ARBA" id="ARBA00023136"/>
    </source>
</evidence>
<name>A0A1D3TQ10_9FIRM</name>
<feature type="transmembrane region" description="Helical" evidence="7">
    <location>
        <begin position="334"/>
        <end position="357"/>
    </location>
</feature>
<feature type="transmembrane region" description="Helical" evidence="7">
    <location>
        <begin position="47"/>
        <end position="65"/>
    </location>
</feature>
<feature type="transmembrane region" description="Helical" evidence="7">
    <location>
        <begin position="247"/>
        <end position="264"/>
    </location>
</feature>
<gene>
    <name evidence="8" type="ORF">SAMN05421730_100232</name>
</gene>
<keyword evidence="3" id="KW-0813">Transport</keyword>
<feature type="transmembrane region" description="Helical" evidence="7">
    <location>
        <begin position="202"/>
        <end position="227"/>
    </location>
</feature>
<evidence type="ECO:0000313" key="8">
    <source>
        <dbReference type="EMBL" id="SCP95576.1"/>
    </source>
</evidence>
<keyword evidence="6 7" id="KW-0472">Membrane</keyword>
<dbReference type="Pfam" id="PF00860">
    <property type="entry name" value="Xan_ur_permease"/>
    <property type="match status" value="1"/>
</dbReference>
<evidence type="ECO:0000256" key="1">
    <source>
        <dbReference type="ARBA" id="ARBA00004141"/>
    </source>
</evidence>
<dbReference type="PANTHER" id="PTHR42810:SF2">
    <property type="entry name" value="PURINE PERMEASE C1399.01C-RELATED"/>
    <property type="match status" value="1"/>
</dbReference>
<dbReference type="OrthoDB" id="9779092at2"/>
<keyword evidence="4 7" id="KW-0812">Transmembrane</keyword>
<feature type="transmembrane region" description="Helical" evidence="7">
    <location>
        <begin position="363"/>
        <end position="388"/>
    </location>
</feature>
<accession>A0A1D3TQ10</accession>
<dbReference type="RefSeq" id="WP_091230028.1">
    <property type="nucleotide sequence ID" value="NZ_FMKA01000002.1"/>
</dbReference>
<comment type="similarity">
    <text evidence="2">Belongs to the nucleobase:cation symporter-2 (NCS2) (TC 2.A.40) family.</text>
</comment>
<dbReference type="Proteomes" id="UP000199315">
    <property type="component" value="Unassembled WGS sequence"/>
</dbReference>
<feature type="transmembrane region" description="Helical" evidence="7">
    <location>
        <begin position="21"/>
        <end position="41"/>
    </location>
</feature>
<sequence length="455" mass="47713">MSTQNQTIGYLPDERPPFIELLLFALQQIVVMFPATVLVALITGFHVSTTIFASGLSTLAFLLVTGRKIPLYYGSSFSYIAAIASIMSADAFAAYSLNDKISTAQFGIVMSGFVSILAGMIIKRCGKDTIEKVLPPTVTGSIAIIIGLSLSANALSNASAVPSNTPEALTSVAVDMAWVVAVITLLSTILYSVYLKGKLSQLPILFGLFTGYIAAAIIGAITGVPFMNFNTIDTGSIVSIPVFTFPKPSFAAVAAIMPIAIATIPESTAHIFQLDIYVNDLARKKGSKKTYDLDGKLGINLIGDGIGDIVSGLIGGPAGTNYGENISAMAISKIFSVSVLMTAAIITMIISCFTPLINLVYSIPTAVIGGLSIYLFGIIAAQGIAIMMDRKIDMFDAKNLAVIAVILILGLGGSFNFEGGMIPMFGREFPAIATAALVGIVLNLILSTNLGRKTS</sequence>
<feature type="transmembrane region" description="Helical" evidence="7">
    <location>
        <begin position="429"/>
        <end position="446"/>
    </location>
</feature>
<feature type="transmembrane region" description="Helical" evidence="7">
    <location>
        <begin position="134"/>
        <end position="156"/>
    </location>
</feature>
<dbReference type="AlphaFoldDB" id="A0A1D3TQ10"/>
<reference evidence="8 9" key="1">
    <citation type="submission" date="2016-09" db="EMBL/GenBank/DDBJ databases">
        <authorList>
            <person name="Capua I."/>
            <person name="De Benedictis P."/>
            <person name="Joannis T."/>
            <person name="Lombin L.H."/>
            <person name="Cattoli G."/>
        </authorList>
    </citation>
    <scope>NUCLEOTIDE SEQUENCE [LARGE SCALE GENOMIC DNA]</scope>
    <source>
        <strain evidence="8 9">GluBS11</strain>
    </source>
</reference>
<dbReference type="GO" id="GO:0005886">
    <property type="term" value="C:plasma membrane"/>
    <property type="evidence" value="ECO:0007669"/>
    <property type="project" value="UniProtKB-ARBA"/>
</dbReference>
<dbReference type="InterPro" id="IPR006043">
    <property type="entry name" value="NCS2"/>
</dbReference>
<feature type="transmembrane region" description="Helical" evidence="7">
    <location>
        <begin position="77"/>
        <end position="97"/>
    </location>
</feature>
<dbReference type="EMBL" id="FMKA01000002">
    <property type="protein sequence ID" value="SCP95576.1"/>
    <property type="molecule type" value="Genomic_DNA"/>
</dbReference>
<evidence type="ECO:0000256" key="2">
    <source>
        <dbReference type="ARBA" id="ARBA00008821"/>
    </source>
</evidence>
<feature type="transmembrane region" description="Helical" evidence="7">
    <location>
        <begin position="400"/>
        <end position="417"/>
    </location>
</feature>
<evidence type="ECO:0000256" key="3">
    <source>
        <dbReference type="ARBA" id="ARBA00022448"/>
    </source>
</evidence>
<keyword evidence="5 7" id="KW-1133">Transmembrane helix</keyword>
<evidence type="ECO:0000313" key="9">
    <source>
        <dbReference type="Proteomes" id="UP000199315"/>
    </source>
</evidence>
<protein>
    <submittedName>
        <fullName evidence="8">Uracil permease</fullName>
    </submittedName>
</protein>